<name>A0A0A9H3N8_ARUDO</name>
<dbReference type="EMBL" id="GBRH01168435">
    <property type="protein sequence ID" value="JAE29461.1"/>
    <property type="molecule type" value="Transcribed_RNA"/>
</dbReference>
<sequence>MQEGCLPISSTYVCQFQQCVQSKSTCASSYCPNIHPVSCLEYCFK</sequence>
<reference evidence="1" key="1">
    <citation type="submission" date="2014-09" db="EMBL/GenBank/DDBJ databases">
        <authorList>
            <person name="Magalhaes I.L.F."/>
            <person name="Oliveira U."/>
            <person name="Santos F.R."/>
            <person name="Vidigal T.H.D.A."/>
            <person name="Brescovit A.D."/>
            <person name="Santos A.J."/>
        </authorList>
    </citation>
    <scope>NUCLEOTIDE SEQUENCE</scope>
    <source>
        <tissue evidence="1">Shoot tissue taken approximately 20 cm above the soil surface</tissue>
    </source>
</reference>
<proteinExistence type="predicted"/>
<dbReference type="AlphaFoldDB" id="A0A0A9H3N8"/>
<reference evidence="1" key="2">
    <citation type="journal article" date="2015" name="Data Brief">
        <title>Shoot transcriptome of the giant reed, Arundo donax.</title>
        <authorList>
            <person name="Barrero R.A."/>
            <person name="Guerrero F.D."/>
            <person name="Moolhuijzen P."/>
            <person name="Goolsby J.A."/>
            <person name="Tidwell J."/>
            <person name="Bellgard S.E."/>
            <person name="Bellgard M.I."/>
        </authorList>
    </citation>
    <scope>NUCLEOTIDE SEQUENCE</scope>
    <source>
        <tissue evidence="1">Shoot tissue taken approximately 20 cm above the soil surface</tissue>
    </source>
</reference>
<organism evidence="1">
    <name type="scientific">Arundo donax</name>
    <name type="common">Giant reed</name>
    <name type="synonym">Donax arundinaceus</name>
    <dbReference type="NCBI Taxonomy" id="35708"/>
    <lineage>
        <taxon>Eukaryota</taxon>
        <taxon>Viridiplantae</taxon>
        <taxon>Streptophyta</taxon>
        <taxon>Embryophyta</taxon>
        <taxon>Tracheophyta</taxon>
        <taxon>Spermatophyta</taxon>
        <taxon>Magnoliopsida</taxon>
        <taxon>Liliopsida</taxon>
        <taxon>Poales</taxon>
        <taxon>Poaceae</taxon>
        <taxon>PACMAD clade</taxon>
        <taxon>Arundinoideae</taxon>
        <taxon>Arundineae</taxon>
        <taxon>Arundo</taxon>
    </lineage>
</organism>
<protein>
    <submittedName>
        <fullName evidence="1">Uncharacterized protein</fullName>
    </submittedName>
</protein>
<accession>A0A0A9H3N8</accession>
<evidence type="ECO:0000313" key="1">
    <source>
        <dbReference type="EMBL" id="JAE29461.1"/>
    </source>
</evidence>